<dbReference type="InterPro" id="IPR056884">
    <property type="entry name" value="NPHP3-like_N"/>
</dbReference>
<dbReference type="Pfam" id="PF24883">
    <property type="entry name" value="NPHP3_N"/>
    <property type="match status" value="1"/>
</dbReference>
<dbReference type="InParanoid" id="W3X0I5"/>
<dbReference type="InterPro" id="IPR056693">
    <property type="entry name" value="DUF7791"/>
</dbReference>
<feature type="domain" description="NACHT" evidence="2">
    <location>
        <begin position="298"/>
        <end position="449"/>
    </location>
</feature>
<keyword evidence="1" id="KW-0677">Repeat</keyword>
<dbReference type="KEGG" id="pfy:PFICI_09501"/>
<accession>W3X0I5</accession>
<dbReference type="Proteomes" id="UP000030651">
    <property type="component" value="Unassembled WGS sequence"/>
</dbReference>
<dbReference type="Pfam" id="PF25053">
    <property type="entry name" value="DUF7791"/>
    <property type="match status" value="1"/>
</dbReference>
<protein>
    <recommendedName>
        <fullName evidence="2">NACHT domain-containing protein</fullName>
    </recommendedName>
</protein>
<dbReference type="PANTHER" id="PTHR10039">
    <property type="entry name" value="AMELOGENIN"/>
    <property type="match status" value="1"/>
</dbReference>
<dbReference type="RefSeq" id="XP_007836273.1">
    <property type="nucleotide sequence ID" value="XM_007838082.1"/>
</dbReference>
<dbReference type="AlphaFoldDB" id="W3X0I5"/>
<organism evidence="3 4">
    <name type="scientific">Pestalotiopsis fici (strain W106-1 / CGMCC3.15140)</name>
    <dbReference type="NCBI Taxonomy" id="1229662"/>
    <lineage>
        <taxon>Eukaryota</taxon>
        <taxon>Fungi</taxon>
        <taxon>Dikarya</taxon>
        <taxon>Ascomycota</taxon>
        <taxon>Pezizomycotina</taxon>
        <taxon>Sordariomycetes</taxon>
        <taxon>Xylariomycetidae</taxon>
        <taxon>Amphisphaeriales</taxon>
        <taxon>Sporocadaceae</taxon>
        <taxon>Pestalotiopsis</taxon>
    </lineage>
</organism>
<dbReference type="eggNOG" id="ENOG502SHRA">
    <property type="taxonomic scope" value="Eukaryota"/>
</dbReference>
<dbReference type="STRING" id="1229662.W3X0I5"/>
<name>W3X0I5_PESFW</name>
<proteinExistence type="predicted"/>
<evidence type="ECO:0000313" key="3">
    <source>
        <dbReference type="EMBL" id="ETS79648.1"/>
    </source>
</evidence>
<sequence>MSIDALSLACNIITVIDFGNKFYQSFRDIYENHKPDTAAEANANDLLLLAEKLKDSRKKAHQSALKNDLLFQIVDKCAKAATELQQEIVKLAPPGSSSRTKHGLQSLVSATKRTWRHNRIEQLKKSLDDCQATMQNAVLIKIYESGEAERVQRFEDFGKLDSRLRNFIQAVSKHELQMSELLAENRSLHQETQAVLRQEVAALRSVQIFEAEVARLKASLKFPGLNQRYNDLQTAHPSSLQWLLGRIKKEAGASDRDSATYAGGSHQGIEEEPKYLRNLREETFGDFKNWLISELNSKLYWVSGKPGAGKSTLMKSLFQQMESMDVIPGPHLVIRHFFWLGTTNTRSRHNDMKGMFLTFLHQLLESEASDSILQRIPHSRQKDTHTEWSMEELQDAVLEALQLLSSHYSIYVLIDALDEHLPVAKHGELLQVIRKLEAMPNMRLVVSSRREQIFEKGLSSSRQLHLQRLTAPDIHYFALDSLSNAMNSEHYKSGRFLYGIVETIVNKADGVFLWARLAVDGIKRGFVDGNSEDELEDRLNDMPAELFEYFKSIWSRLGDDEKRYQTRAGNIFTLLLSETWDRGTFHNHLKGPLNHMKGTDKDLLYLSLALDTDLARVLIQGDERNEKKVLLELCQDTERTILSSCAGLVELQEDKRGYCIPCNVEPMVLSKKAAFIHRTAREFLRETAEGKHVVDCNNLGEFGPDFRVLLAALARSVVFRGPRQVPRQCLPKRWLDLGYFLRSFRFLIERGSPLGQPQRYDLIDLCHRVYYRLSGHPDNPIFGQWRPVHPLIIYPFIAFAARWGHGDWVVQWMKAQVSQGRTFSPEAYVIVFRASLECGLEDDDFDPLSPDLNTLFTSTSKMNPCLPRCFVPSWEHSQISPLVNISLSSTPQEILREILLEMQRSRTTVVKRLIELLTRLGCDLFATVPWVYRSGEFPEKSIWELPQQLSQPVLVKQNETQRSAAQSMEVARVHMLFEASLLWLIQCAARTLAAIPEAKGLCHDLEEFVSLHGQSDRVVQTPKPILLFTAKADDWVTGFRGPTRIVVRDVKKMPVESKVQLGEIGQDGVLRWPLEQIWEDSGTEVLNDAQIEELLIRHKIWCSKADLKQLAMKCNIRMEDGAAPENQHDDWRLIVPPPGATEEQETLGYLTMPFVAND</sequence>
<dbReference type="HOGENOM" id="CLU_275579_0_0_1"/>
<reference evidence="4" key="1">
    <citation type="journal article" date="2015" name="BMC Genomics">
        <title>Genomic and transcriptomic analysis of the endophytic fungus Pestalotiopsis fici reveals its lifestyle and high potential for synthesis of natural products.</title>
        <authorList>
            <person name="Wang X."/>
            <person name="Zhang X."/>
            <person name="Liu L."/>
            <person name="Xiang M."/>
            <person name="Wang W."/>
            <person name="Sun X."/>
            <person name="Che Y."/>
            <person name="Guo L."/>
            <person name="Liu G."/>
            <person name="Guo L."/>
            <person name="Wang C."/>
            <person name="Yin W.B."/>
            <person name="Stadler M."/>
            <person name="Zhang X."/>
            <person name="Liu X."/>
        </authorList>
    </citation>
    <scope>NUCLEOTIDE SEQUENCE [LARGE SCALE GENOMIC DNA]</scope>
    <source>
        <strain evidence="4">W106-1 / CGMCC3.15140</strain>
    </source>
</reference>
<dbReference type="OrthoDB" id="5086500at2759"/>
<evidence type="ECO:0000313" key="4">
    <source>
        <dbReference type="Proteomes" id="UP000030651"/>
    </source>
</evidence>
<dbReference type="PANTHER" id="PTHR10039:SF5">
    <property type="entry name" value="NACHT DOMAIN-CONTAINING PROTEIN"/>
    <property type="match status" value="1"/>
</dbReference>
<dbReference type="Gene3D" id="3.40.50.300">
    <property type="entry name" value="P-loop containing nucleotide triphosphate hydrolases"/>
    <property type="match status" value="1"/>
</dbReference>
<keyword evidence="4" id="KW-1185">Reference proteome</keyword>
<dbReference type="PROSITE" id="PS50837">
    <property type="entry name" value="NACHT"/>
    <property type="match status" value="1"/>
</dbReference>
<dbReference type="EMBL" id="KI912114">
    <property type="protein sequence ID" value="ETS79648.1"/>
    <property type="molecule type" value="Genomic_DNA"/>
</dbReference>
<evidence type="ECO:0000259" key="2">
    <source>
        <dbReference type="PROSITE" id="PS50837"/>
    </source>
</evidence>
<dbReference type="GeneID" id="19274514"/>
<dbReference type="SUPFAM" id="SSF52540">
    <property type="entry name" value="P-loop containing nucleoside triphosphate hydrolases"/>
    <property type="match status" value="1"/>
</dbReference>
<gene>
    <name evidence="3" type="ORF">PFICI_09501</name>
</gene>
<evidence type="ECO:0000256" key="1">
    <source>
        <dbReference type="ARBA" id="ARBA00022737"/>
    </source>
</evidence>
<dbReference type="InterPro" id="IPR007111">
    <property type="entry name" value="NACHT_NTPase"/>
</dbReference>
<dbReference type="InterPro" id="IPR027417">
    <property type="entry name" value="P-loop_NTPase"/>
</dbReference>